<dbReference type="Gene3D" id="3.30.420.10">
    <property type="entry name" value="Ribonuclease H-like superfamily/Ribonuclease H"/>
    <property type="match status" value="1"/>
</dbReference>
<dbReference type="CDD" id="cd09272">
    <property type="entry name" value="RNase_HI_RT_Ty1"/>
    <property type="match status" value="1"/>
</dbReference>
<proteinExistence type="predicted"/>
<reference evidence="2" key="1">
    <citation type="journal article" date="2022" name="Int. J. Mol. Sci.">
        <title>Draft Genome of Tanacetum Coccineum: Genomic Comparison of Closely Related Tanacetum-Family Plants.</title>
        <authorList>
            <person name="Yamashiro T."/>
            <person name="Shiraishi A."/>
            <person name="Nakayama K."/>
            <person name="Satake H."/>
        </authorList>
    </citation>
    <scope>NUCLEOTIDE SEQUENCE</scope>
</reference>
<dbReference type="Proteomes" id="UP001151760">
    <property type="component" value="Unassembled WGS sequence"/>
</dbReference>
<dbReference type="Pfam" id="PF07727">
    <property type="entry name" value="RVT_2"/>
    <property type="match status" value="1"/>
</dbReference>
<comment type="caution">
    <text evidence="2">The sequence shown here is derived from an EMBL/GenBank/DDBJ whole genome shotgun (WGS) entry which is preliminary data.</text>
</comment>
<protein>
    <submittedName>
        <fullName evidence="2">Retrotransposon protein, putative, ty1-copia subclass</fullName>
    </submittedName>
</protein>
<reference evidence="2" key="2">
    <citation type="submission" date="2022-01" db="EMBL/GenBank/DDBJ databases">
        <authorList>
            <person name="Yamashiro T."/>
            <person name="Shiraishi A."/>
            <person name="Satake H."/>
            <person name="Nakayama K."/>
        </authorList>
    </citation>
    <scope>NUCLEOTIDE SEQUENCE</scope>
</reference>
<dbReference type="EMBL" id="BQNB010019063">
    <property type="protein sequence ID" value="GJT81215.1"/>
    <property type="molecule type" value="Genomic_DNA"/>
</dbReference>
<accession>A0ABQ5H006</accession>
<evidence type="ECO:0000313" key="2">
    <source>
        <dbReference type="EMBL" id="GJT81215.1"/>
    </source>
</evidence>
<dbReference type="InterPro" id="IPR036397">
    <property type="entry name" value="RNaseH_sf"/>
</dbReference>
<organism evidence="2 3">
    <name type="scientific">Tanacetum coccineum</name>
    <dbReference type="NCBI Taxonomy" id="301880"/>
    <lineage>
        <taxon>Eukaryota</taxon>
        <taxon>Viridiplantae</taxon>
        <taxon>Streptophyta</taxon>
        <taxon>Embryophyta</taxon>
        <taxon>Tracheophyta</taxon>
        <taxon>Spermatophyta</taxon>
        <taxon>Magnoliopsida</taxon>
        <taxon>eudicotyledons</taxon>
        <taxon>Gunneridae</taxon>
        <taxon>Pentapetalae</taxon>
        <taxon>asterids</taxon>
        <taxon>campanulids</taxon>
        <taxon>Asterales</taxon>
        <taxon>Asteraceae</taxon>
        <taxon>Asteroideae</taxon>
        <taxon>Anthemideae</taxon>
        <taxon>Anthemidinae</taxon>
        <taxon>Tanacetum</taxon>
    </lineage>
</organism>
<evidence type="ECO:0000259" key="1">
    <source>
        <dbReference type="Pfam" id="PF07727"/>
    </source>
</evidence>
<evidence type="ECO:0000313" key="3">
    <source>
        <dbReference type="Proteomes" id="UP001151760"/>
    </source>
</evidence>
<keyword evidence="3" id="KW-1185">Reference proteome</keyword>
<sequence length="469" mass="53963">MMKRIVENTHGHPLKDQKFSKMDKVPLCTSCSLRKSIVRPSPLKVKNESPMFLERIQGDICGPIHPPCRPFRYFMVLIDASSRWSHVSLLSTRNVAFAKFLAQIIKLRAHFPDYIVKRCMYPLHHHNAQKWVLKGDWEFMFGFEYTSIIRYVEPLTSDVFTARFADCHFNEAIFPSLASDIMSGDDDPEPKSVIDCQSRPDWGKWKDAMQAELNSLNKRKVFRPIVTTPRDVKPIGCRWIFVQKRNEKNEVTRYKARLVAQGFSQRLGIDYEKTYSLVMDAITFRYLISLTVSRNLEMRLMDVVTAYLYGSIDNDIYMKIPEGFKIPKSLSSKPKEIDENVLGPELICLQDSVHLLHKRHGMEKKIITAIFRYLRGTTDLGLFYSNNSKQGLVGYADAGYLSDPHKARSQTGYVFLNGGTAISWRSQKQTLVATSSNHAEVIALHEARRECVWLRSMTQLIVTSYGLNN</sequence>
<dbReference type="PANTHER" id="PTHR11439:SF486">
    <property type="entry name" value="RLK (RECEPTOR-LIKE KINASE) PROTEIN, PUTATIVE-RELATED"/>
    <property type="match status" value="1"/>
</dbReference>
<name>A0ABQ5H006_9ASTR</name>
<dbReference type="InterPro" id="IPR013103">
    <property type="entry name" value="RVT_2"/>
</dbReference>
<gene>
    <name evidence="2" type="ORF">Tco_1055557</name>
</gene>
<dbReference type="PANTHER" id="PTHR11439">
    <property type="entry name" value="GAG-POL-RELATED RETROTRANSPOSON"/>
    <property type="match status" value="1"/>
</dbReference>
<feature type="domain" description="Reverse transcriptase Ty1/copia-type" evidence="1">
    <location>
        <begin position="225"/>
        <end position="328"/>
    </location>
</feature>